<comment type="similarity">
    <text evidence="3 8">Belongs to the type-II 3-dehydroquinase family.</text>
</comment>
<dbReference type="PIRSF" id="PIRSF001399">
    <property type="entry name" value="DHquinase_II"/>
    <property type="match status" value="1"/>
</dbReference>
<dbReference type="Gene3D" id="3.40.50.9100">
    <property type="entry name" value="Dehydroquinase, class II"/>
    <property type="match status" value="1"/>
</dbReference>
<feature type="binding site" evidence="8 10">
    <location>
        <position position="87"/>
    </location>
    <ligand>
        <name>substrate</name>
    </ligand>
</feature>
<feature type="binding site" evidence="8 10">
    <location>
        <begin position="101"/>
        <end position="102"/>
    </location>
    <ligand>
        <name>substrate</name>
    </ligand>
</feature>
<dbReference type="InterPro" id="IPR036441">
    <property type="entry name" value="DHquinase_II_sf"/>
</dbReference>
<feature type="binding site" evidence="8 10">
    <location>
        <position position="111"/>
    </location>
    <ligand>
        <name>substrate</name>
    </ligand>
</feature>
<evidence type="ECO:0000256" key="4">
    <source>
        <dbReference type="ARBA" id="ARBA00011193"/>
    </source>
</evidence>
<keyword evidence="13" id="KW-1185">Reference proteome</keyword>
<dbReference type="GO" id="GO:0009423">
    <property type="term" value="P:chorismate biosynthetic process"/>
    <property type="evidence" value="ECO:0007669"/>
    <property type="project" value="UniProtKB-UniRule"/>
</dbReference>
<evidence type="ECO:0000256" key="2">
    <source>
        <dbReference type="ARBA" id="ARBA00004902"/>
    </source>
</evidence>
<comment type="subunit">
    <text evidence="4 8">Homododecamer.</text>
</comment>
<dbReference type="GO" id="GO:0019631">
    <property type="term" value="P:quinate catabolic process"/>
    <property type="evidence" value="ECO:0007669"/>
    <property type="project" value="TreeGrafter"/>
</dbReference>
<proteinExistence type="inferred from homology"/>
<reference evidence="12 13" key="1">
    <citation type="submission" date="2016-06" db="EMBL/GenBank/DDBJ databases">
        <authorList>
            <person name="Kjaerup R.B."/>
            <person name="Dalgaard T.S."/>
            <person name="Juul-Madsen H.R."/>
        </authorList>
    </citation>
    <scope>NUCLEOTIDE SEQUENCE [LARGE SCALE GENOMIC DNA]</scope>
    <source>
        <strain evidence="12 13">373-A1</strain>
    </source>
</reference>
<dbReference type="Pfam" id="PF01220">
    <property type="entry name" value="DHquinase_II"/>
    <property type="match status" value="1"/>
</dbReference>
<dbReference type="UniPathway" id="UPA00053">
    <property type="reaction ID" value="UER00086"/>
</dbReference>
<sequence>MKIMVINGPNLNMLGIREKNIYGTKDYKDVCKYIVNEGEKRGHQVEIFQSNIEGEIINFIQKAYFEKYEGIVINPGAFTHYSYAIHDAIKGVDIPTIEVHLSNVHKREEFRKISVTAPACVGQIAGFGEVGYILAINALESM</sequence>
<dbReference type="AlphaFoldDB" id="A0A174URG8"/>
<dbReference type="NCBIfam" id="NF003805">
    <property type="entry name" value="PRK05395.1-2"/>
    <property type="match status" value="1"/>
</dbReference>
<keyword evidence="6 8" id="KW-0057">Aromatic amino acid biosynthesis</keyword>
<dbReference type="Proteomes" id="UP000092714">
    <property type="component" value="Unassembled WGS sequence"/>
</dbReference>
<dbReference type="OrthoDB" id="9790793at2"/>
<evidence type="ECO:0000256" key="11">
    <source>
        <dbReference type="PIRSR" id="PIRSR001399-3"/>
    </source>
</evidence>
<dbReference type="HAMAP" id="MF_00169">
    <property type="entry name" value="AroQ"/>
    <property type="match status" value="1"/>
</dbReference>
<dbReference type="PROSITE" id="PS01029">
    <property type="entry name" value="DEHYDROQUINASE_II"/>
    <property type="match status" value="1"/>
</dbReference>
<evidence type="ECO:0000256" key="5">
    <source>
        <dbReference type="ARBA" id="ARBA00012060"/>
    </source>
</evidence>
<feature type="active site" description="Proton acceptor" evidence="8 9">
    <location>
        <position position="22"/>
    </location>
</feature>
<evidence type="ECO:0000313" key="12">
    <source>
        <dbReference type="EMBL" id="OBY11592.1"/>
    </source>
</evidence>
<evidence type="ECO:0000256" key="3">
    <source>
        <dbReference type="ARBA" id="ARBA00011037"/>
    </source>
</evidence>
<dbReference type="NCBIfam" id="NF003806">
    <property type="entry name" value="PRK05395.1-3"/>
    <property type="match status" value="1"/>
</dbReference>
<dbReference type="GO" id="GO:0009073">
    <property type="term" value="P:aromatic amino acid family biosynthetic process"/>
    <property type="evidence" value="ECO:0007669"/>
    <property type="project" value="UniProtKB-KW"/>
</dbReference>
<dbReference type="InterPro" id="IPR001874">
    <property type="entry name" value="DHquinase_II"/>
</dbReference>
<evidence type="ECO:0000256" key="8">
    <source>
        <dbReference type="HAMAP-Rule" id="MF_00169"/>
    </source>
</evidence>
<evidence type="ECO:0000256" key="10">
    <source>
        <dbReference type="PIRSR" id="PIRSR001399-2"/>
    </source>
</evidence>
<dbReference type="GO" id="GO:0003855">
    <property type="term" value="F:3-dehydroquinate dehydratase activity"/>
    <property type="evidence" value="ECO:0007669"/>
    <property type="project" value="UniProtKB-UniRule"/>
</dbReference>
<evidence type="ECO:0000256" key="7">
    <source>
        <dbReference type="ARBA" id="ARBA00023239"/>
    </source>
</evidence>
<dbReference type="InterPro" id="IPR018509">
    <property type="entry name" value="DHquinase_II_CS"/>
</dbReference>
<comment type="function">
    <text evidence="8">Catalyzes a trans-dehydration via an enolate intermediate.</text>
</comment>
<dbReference type="RefSeq" id="WP_027097112.1">
    <property type="nucleotide sequence ID" value="NZ_CABHIH010000002.1"/>
</dbReference>
<feature type="binding site" evidence="8 10">
    <location>
        <position position="74"/>
    </location>
    <ligand>
        <name>substrate</name>
    </ligand>
</feature>
<keyword evidence="7 8" id="KW-0456">Lyase</keyword>
<evidence type="ECO:0000256" key="1">
    <source>
        <dbReference type="ARBA" id="ARBA00001864"/>
    </source>
</evidence>
<comment type="catalytic activity">
    <reaction evidence="1 8">
        <text>3-dehydroquinate = 3-dehydroshikimate + H2O</text>
        <dbReference type="Rhea" id="RHEA:21096"/>
        <dbReference type="ChEBI" id="CHEBI:15377"/>
        <dbReference type="ChEBI" id="CHEBI:16630"/>
        <dbReference type="ChEBI" id="CHEBI:32364"/>
        <dbReference type="EC" id="4.2.1.10"/>
    </reaction>
</comment>
<feature type="active site" description="Proton donor" evidence="8 9">
    <location>
        <position position="100"/>
    </location>
</feature>
<evidence type="ECO:0000313" key="13">
    <source>
        <dbReference type="Proteomes" id="UP000092714"/>
    </source>
</evidence>
<dbReference type="GO" id="GO:0008652">
    <property type="term" value="P:amino acid biosynthetic process"/>
    <property type="evidence" value="ECO:0007669"/>
    <property type="project" value="UniProtKB-KW"/>
</dbReference>
<dbReference type="eggNOG" id="COG0757">
    <property type="taxonomic scope" value="Bacteria"/>
</dbReference>
<dbReference type="NCBIfam" id="NF003807">
    <property type="entry name" value="PRK05395.1-4"/>
    <property type="match status" value="1"/>
</dbReference>
<evidence type="ECO:0000256" key="9">
    <source>
        <dbReference type="PIRSR" id="PIRSR001399-1"/>
    </source>
</evidence>
<comment type="caution">
    <text evidence="12">The sequence shown here is derived from an EMBL/GenBank/DDBJ whole genome shotgun (WGS) entry which is preliminary data.</text>
</comment>
<dbReference type="GeneID" id="42774946"/>
<dbReference type="CDD" id="cd00466">
    <property type="entry name" value="DHQase_II"/>
    <property type="match status" value="1"/>
</dbReference>
<feature type="binding site" evidence="8 10">
    <location>
        <position position="80"/>
    </location>
    <ligand>
        <name>substrate</name>
    </ligand>
</feature>
<name>A0A174URG8_9CLOT</name>
<dbReference type="NCBIfam" id="TIGR01088">
    <property type="entry name" value="aroQ"/>
    <property type="match status" value="1"/>
</dbReference>
<gene>
    <name evidence="8" type="primary">aroQ</name>
    <name evidence="12" type="ORF">CP373A1_04165</name>
</gene>
<feature type="site" description="Transition state stabilizer" evidence="8 11">
    <location>
        <position position="17"/>
    </location>
</feature>
<accession>A0A174URG8</accession>
<dbReference type="EC" id="4.2.1.10" evidence="5 8"/>
<dbReference type="PANTHER" id="PTHR21272">
    <property type="entry name" value="CATABOLIC 3-DEHYDROQUINASE"/>
    <property type="match status" value="1"/>
</dbReference>
<evidence type="ECO:0000256" key="6">
    <source>
        <dbReference type="ARBA" id="ARBA00023141"/>
    </source>
</evidence>
<protein>
    <recommendedName>
        <fullName evidence="5 8">3-dehydroquinate dehydratase</fullName>
        <shortName evidence="8">3-dehydroquinase</shortName>
        <ecNumber evidence="5 8">4.2.1.10</ecNumber>
    </recommendedName>
    <alternativeName>
        <fullName evidence="8">Type II DHQase</fullName>
    </alternativeName>
</protein>
<dbReference type="PANTHER" id="PTHR21272:SF3">
    <property type="entry name" value="CATABOLIC 3-DEHYDROQUINASE"/>
    <property type="match status" value="1"/>
</dbReference>
<dbReference type="SUPFAM" id="SSF52304">
    <property type="entry name" value="Type II 3-dehydroquinate dehydratase"/>
    <property type="match status" value="1"/>
</dbReference>
<dbReference type="EMBL" id="MAPZ01000011">
    <property type="protein sequence ID" value="OBY11592.1"/>
    <property type="molecule type" value="Genomic_DNA"/>
</dbReference>
<organism evidence="12 13">
    <name type="scientific">Clostridium paraputrificum</name>
    <dbReference type="NCBI Taxonomy" id="29363"/>
    <lineage>
        <taxon>Bacteria</taxon>
        <taxon>Bacillati</taxon>
        <taxon>Bacillota</taxon>
        <taxon>Clostridia</taxon>
        <taxon>Eubacteriales</taxon>
        <taxon>Clostridiaceae</taxon>
        <taxon>Clostridium</taxon>
    </lineage>
</organism>
<keyword evidence="8" id="KW-0028">Amino-acid biosynthesis</keyword>
<comment type="pathway">
    <text evidence="2 8">Metabolic intermediate biosynthesis; chorismate biosynthesis; chorismate from D-erythrose 4-phosphate and phosphoenolpyruvate: step 3/7.</text>
</comment>